<gene>
    <name evidence="1" type="ORF">SAMN05877842_10865</name>
</gene>
<proteinExistence type="predicted"/>
<dbReference type="Proteomes" id="UP000219252">
    <property type="component" value="Unassembled WGS sequence"/>
</dbReference>
<accession>A0A285UJZ5</accession>
<reference evidence="2" key="1">
    <citation type="submission" date="2017-08" db="EMBL/GenBank/DDBJ databases">
        <authorList>
            <person name="Varghese N."/>
            <person name="Submissions S."/>
        </authorList>
    </citation>
    <scope>NUCLEOTIDE SEQUENCE [LARGE SCALE GENOMIC DNA]</scope>
    <source>
        <strain evidence="2">JC23</strain>
    </source>
</reference>
<protein>
    <submittedName>
        <fullName evidence="1">Uncharacterized protein</fullName>
    </submittedName>
</protein>
<organism evidence="1 2">
    <name type="scientific">Ureibacillus acetophenoni</name>
    <dbReference type="NCBI Taxonomy" id="614649"/>
    <lineage>
        <taxon>Bacteria</taxon>
        <taxon>Bacillati</taxon>
        <taxon>Bacillota</taxon>
        <taxon>Bacilli</taxon>
        <taxon>Bacillales</taxon>
        <taxon>Caryophanaceae</taxon>
        <taxon>Ureibacillus</taxon>
    </lineage>
</organism>
<dbReference type="AlphaFoldDB" id="A0A285UJZ5"/>
<dbReference type="EMBL" id="OBQC01000008">
    <property type="protein sequence ID" value="SOC40571.1"/>
    <property type="molecule type" value="Genomic_DNA"/>
</dbReference>
<evidence type="ECO:0000313" key="2">
    <source>
        <dbReference type="Proteomes" id="UP000219252"/>
    </source>
</evidence>
<keyword evidence="2" id="KW-1185">Reference proteome</keyword>
<evidence type="ECO:0000313" key="1">
    <source>
        <dbReference type="EMBL" id="SOC40571.1"/>
    </source>
</evidence>
<name>A0A285UJZ5_9BACL</name>
<sequence length="38" mass="4414">MKVSYIVERITDLFNVTNEEVFSSESGITYDADKEVKR</sequence>